<dbReference type="PANTHER" id="PTHR43546">
    <property type="entry name" value="UPF0173 METAL-DEPENDENT HYDROLASE MJ1163-RELATED"/>
    <property type="match status" value="1"/>
</dbReference>
<evidence type="ECO:0000256" key="1">
    <source>
        <dbReference type="ARBA" id="ARBA00022801"/>
    </source>
</evidence>
<organism evidence="3">
    <name type="scientific">uncultured Rubrobacteraceae bacterium</name>
    <dbReference type="NCBI Taxonomy" id="349277"/>
    <lineage>
        <taxon>Bacteria</taxon>
        <taxon>Bacillati</taxon>
        <taxon>Actinomycetota</taxon>
        <taxon>Rubrobacteria</taxon>
        <taxon>Rubrobacterales</taxon>
        <taxon>Rubrobacteraceae</taxon>
        <taxon>environmental samples</taxon>
    </lineage>
</organism>
<sequence length="272" mass="29409">MISGMDGLRVGERSLAFWGLGQVGVAIKGPEGVLYVDPYLTDSDGEGGSLERTFPPPLRPDEVTNAAAVLLTHDHIDHTDPGTVLPLSQASPEARFVAPSISRDALVEAGLDSGSVVVPGVGEPVEVAGATVTAVPSAHTELEYDPERGHRYLGYIIEWNGVTVYHAGDTVIYAGLMETLSAWKIDVAFVPINGRDFFRTAQNIIGNTDFRETAELAEALDFGLIVPTHYDLFAFNGADPGHFVSYLYNLNPMRRHKLLRPGELFYFAKGPA</sequence>
<dbReference type="InterPro" id="IPR001279">
    <property type="entry name" value="Metallo-B-lactamas"/>
</dbReference>
<dbReference type="GO" id="GO:0016787">
    <property type="term" value="F:hydrolase activity"/>
    <property type="evidence" value="ECO:0007669"/>
    <property type="project" value="UniProtKB-KW"/>
</dbReference>
<gene>
    <name evidence="3" type="ORF">AVDCRST_MAG05-1126</name>
</gene>
<dbReference type="EMBL" id="CADCVM010000126">
    <property type="protein sequence ID" value="CAA9478567.1"/>
    <property type="molecule type" value="Genomic_DNA"/>
</dbReference>
<dbReference type="Gene3D" id="3.60.15.10">
    <property type="entry name" value="Ribonuclease Z/Hydroxyacylglutathione hydrolase-like"/>
    <property type="match status" value="1"/>
</dbReference>
<dbReference type="AlphaFoldDB" id="A0A6J4RVA7"/>
<evidence type="ECO:0000259" key="2">
    <source>
        <dbReference type="Pfam" id="PF12706"/>
    </source>
</evidence>
<evidence type="ECO:0000313" key="3">
    <source>
        <dbReference type="EMBL" id="CAA9478567.1"/>
    </source>
</evidence>
<feature type="domain" description="Metallo-beta-lactamase" evidence="2">
    <location>
        <begin position="50"/>
        <end position="230"/>
    </location>
</feature>
<accession>A0A6J4RVA7</accession>
<name>A0A6J4RVA7_9ACTN</name>
<protein>
    <recommendedName>
        <fullName evidence="2">Metallo-beta-lactamase domain-containing protein</fullName>
    </recommendedName>
</protein>
<keyword evidence="1" id="KW-0378">Hydrolase</keyword>
<reference evidence="3" key="1">
    <citation type="submission" date="2020-02" db="EMBL/GenBank/DDBJ databases">
        <authorList>
            <person name="Meier V. D."/>
        </authorList>
    </citation>
    <scope>NUCLEOTIDE SEQUENCE</scope>
    <source>
        <strain evidence="3">AVDCRST_MAG05</strain>
    </source>
</reference>
<dbReference type="SUPFAM" id="SSF56281">
    <property type="entry name" value="Metallo-hydrolase/oxidoreductase"/>
    <property type="match status" value="1"/>
</dbReference>
<dbReference type="Pfam" id="PF12706">
    <property type="entry name" value="Lactamase_B_2"/>
    <property type="match status" value="1"/>
</dbReference>
<proteinExistence type="predicted"/>
<dbReference type="InterPro" id="IPR050114">
    <property type="entry name" value="UPF0173_UPF0282_UlaG_hydrolase"/>
</dbReference>
<dbReference type="PANTHER" id="PTHR43546:SF9">
    <property type="entry name" value="L-ASCORBATE-6-PHOSPHATE LACTONASE ULAG-RELATED"/>
    <property type="match status" value="1"/>
</dbReference>
<dbReference type="InterPro" id="IPR036866">
    <property type="entry name" value="RibonucZ/Hydroxyglut_hydro"/>
</dbReference>